<proteinExistence type="predicted"/>
<gene>
    <name evidence="2" type="ORF">MNBD_BACTEROID04-1967</name>
</gene>
<sequence>MVYDTIFMMNKKLLQYLLEFIPVVKSMFFAVLVIIAISLSVAVLGVGGGWVISNATSGWAWTAAFAVGSLIFIVWKSISMRLKKTDLIKSEFITIAAHRIRTPLTRVNWMISEIVAESGLGKENKLAVSIREIMNDLVKASNNLLNAAEAGKSSLYYDYMFEKGQFANLVRQVVSEYSSGARQKDINISVDVTEKLPELSLDKE</sequence>
<dbReference type="AlphaFoldDB" id="A0A3B0UIE2"/>
<protein>
    <recommendedName>
        <fullName evidence="3">Signal transduction histidine kinase dimerisation/phosphoacceptor domain-containing protein</fullName>
    </recommendedName>
</protein>
<dbReference type="GO" id="GO:0000155">
    <property type="term" value="F:phosphorelay sensor kinase activity"/>
    <property type="evidence" value="ECO:0007669"/>
    <property type="project" value="InterPro"/>
</dbReference>
<keyword evidence="1" id="KW-0812">Transmembrane</keyword>
<feature type="transmembrane region" description="Helical" evidence="1">
    <location>
        <begin position="58"/>
        <end position="75"/>
    </location>
</feature>
<evidence type="ECO:0000256" key="1">
    <source>
        <dbReference type="SAM" id="Phobius"/>
    </source>
</evidence>
<dbReference type="InterPro" id="IPR036097">
    <property type="entry name" value="HisK_dim/P_sf"/>
</dbReference>
<accession>A0A3B0UIE2</accession>
<evidence type="ECO:0000313" key="2">
    <source>
        <dbReference type="EMBL" id="VAW26242.1"/>
    </source>
</evidence>
<feature type="non-terminal residue" evidence="2">
    <location>
        <position position="204"/>
    </location>
</feature>
<reference evidence="2" key="1">
    <citation type="submission" date="2018-06" db="EMBL/GenBank/DDBJ databases">
        <authorList>
            <person name="Zhirakovskaya E."/>
        </authorList>
    </citation>
    <scope>NUCLEOTIDE SEQUENCE</scope>
</reference>
<dbReference type="SUPFAM" id="SSF47384">
    <property type="entry name" value="Homodimeric domain of signal transducing histidine kinase"/>
    <property type="match status" value="1"/>
</dbReference>
<name>A0A3B0UIE2_9ZZZZ</name>
<evidence type="ECO:0008006" key="3">
    <source>
        <dbReference type="Google" id="ProtNLM"/>
    </source>
</evidence>
<keyword evidence="1" id="KW-1133">Transmembrane helix</keyword>
<organism evidence="2">
    <name type="scientific">hydrothermal vent metagenome</name>
    <dbReference type="NCBI Taxonomy" id="652676"/>
    <lineage>
        <taxon>unclassified sequences</taxon>
        <taxon>metagenomes</taxon>
        <taxon>ecological metagenomes</taxon>
    </lineage>
</organism>
<feature type="transmembrane region" description="Helical" evidence="1">
    <location>
        <begin position="27"/>
        <end position="52"/>
    </location>
</feature>
<dbReference type="InterPro" id="IPR003661">
    <property type="entry name" value="HisK_dim/P_dom"/>
</dbReference>
<dbReference type="CDD" id="cd00082">
    <property type="entry name" value="HisKA"/>
    <property type="match status" value="1"/>
</dbReference>
<dbReference type="EMBL" id="UOER01000571">
    <property type="protein sequence ID" value="VAW26242.1"/>
    <property type="molecule type" value="Genomic_DNA"/>
</dbReference>
<dbReference type="Gene3D" id="1.10.287.130">
    <property type="match status" value="1"/>
</dbReference>
<keyword evidence="1" id="KW-0472">Membrane</keyword>